<reference evidence="2" key="1">
    <citation type="submission" date="2014-02" db="EMBL/GenBank/DDBJ databases">
        <title>Expanding our view of genomic diversity in Candidatus Accumulibacter clades.</title>
        <authorList>
            <person name="Skennerton C.T."/>
            <person name="Barr J.J."/>
            <person name="Slater F.R."/>
            <person name="Bond P.L."/>
            <person name="Tyson G.W."/>
        </authorList>
    </citation>
    <scope>NUCLEOTIDE SEQUENCE [LARGE SCALE GENOMIC DNA]</scope>
</reference>
<feature type="compositionally biased region" description="Polar residues" evidence="1">
    <location>
        <begin position="180"/>
        <end position="190"/>
    </location>
</feature>
<feature type="region of interest" description="Disordered" evidence="1">
    <location>
        <begin position="175"/>
        <end position="212"/>
    </location>
</feature>
<organism evidence="2 3">
    <name type="scientific">Accumulibacter regalis</name>
    <dbReference type="NCBI Taxonomy" id="522306"/>
    <lineage>
        <taxon>Bacteria</taxon>
        <taxon>Pseudomonadati</taxon>
        <taxon>Pseudomonadota</taxon>
        <taxon>Betaproteobacteria</taxon>
        <taxon>Candidatus Accumulibacter</taxon>
    </lineage>
</organism>
<gene>
    <name evidence="2" type="ORF">AW11_00737</name>
</gene>
<evidence type="ECO:0000256" key="1">
    <source>
        <dbReference type="SAM" id="MobiDB-lite"/>
    </source>
</evidence>
<dbReference type="Proteomes" id="UP000022141">
    <property type="component" value="Unassembled WGS sequence"/>
</dbReference>
<protein>
    <submittedName>
        <fullName evidence="2">Uncharacterized protein</fullName>
    </submittedName>
</protein>
<evidence type="ECO:0000313" key="3">
    <source>
        <dbReference type="Proteomes" id="UP000022141"/>
    </source>
</evidence>
<evidence type="ECO:0000313" key="2">
    <source>
        <dbReference type="EMBL" id="EXI90543.1"/>
    </source>
</evidence>
<sequence>MTTRRVRFCEQKWVHSRERQGLRRKYAPLSSALRVSRPGTGAIPRTPCGGPVIRPIEKQGRRAAINGSESSHTALLVMADSSSWLMVRQSGIGTNPTLIPDRPAWPSSRNLALAPECRLSVMLLTVASLMTVTAPRSLLAATVAIRPIACPTSRRRRSRPSLWPPSLLATFPVPARLPDTSWQPSDSSSEPPGRCREPSRAATQHPLWRRIR</sequence>
<accession>A0A011P6D8</accession>
<dbReference type="EMBL" id="JEMY01000005">
    <property type="protein sequence ID" value="EXI90543.1"/>
    <property type="molecule type" value="Genomic_DNA"/>
</dbReference>
<keyword evidence="3" id="KW-1185">Reference proteome</keyword>
<proteinExistence type="predicted"/>
<name>A0A011P6D8_ACCRE</name>
<comment type="caution">
    <text evidence="2">The sequence shown here is derived from an EMBL/GenBank/DDBJ whole genome shotgun (WGS) entry which is preliminary data.</text>
</comment>
<dbReference type="AlphaFoldDB" id="A0A011P6D8"/>